<evidence type="ECO:0000313" key="3">
    <source>
        <dbReference type="EMBL" id="ALS60146.1"/>
    </source>
</evidence>
<keyword evidence="4" id="KW-1185">Reference proteome</keyword>
<dbReference type="InterPro" id="IPR014832">
    <property type="entry name" value="TnsA_C"/>
</dbReference>
<evidence type="ECO:0000259" key="1">
    <source>
        <dbReference type="Pfam" id="PF08721"/>
    </source>
</evidence>
<gene>
    <name evidence="3" type="ORF">AT302_10600</name>
</gene>
<evidence type="ECO:0000259" key="2">
    <source>
        <dbReference type="Pfam" id="PF08722"/>
    </source>
</evidence>
<dbReference type="EMBL" id="CP013480">
    <property type="protein sequence ID" value="ALS60146.1"/>
    <property type="molecule type" value="Genomic_DNA"/>
</dbReference>
<protein>
    <submittedName>
        <fullName evidence="3">Transposase</fullName>
    </submittedName>
</protein>
<organism evidence="3 4">
    <name type="scientific">Pandoraea norimbergensis</name>
    <dbReference type="NCBI Taxonomy" id="93219"/>
    <lineage>
        <taxon>Bacteria</taxon>
        <taxon>Pseudomonadati</taxon>
        <taxon>Pseudomonadota</taxon>
        <taxon>Betaproteobacteria</taxon>
        <taxon>Burkholderiales</taxon>
        <taxon>Burkholderiaceae</taxon>
        <taxon>Pandoraea</taxon>
    </lineage>
</organism>
<reference evidence="4" key="1">
    <citation type="submission" date="2015-12" db="EMBL/GenBank/DDBJ databases">
        <title>Complete genome sequence of Pandoraea norimbergensis DSM 11628.</title>
        <authorList>
            <person name="Ee R."/>
            <person name="Lim Y.-L."/>
            <person name="Yong D."/>
            <person name="Yin W.-F."/>
            <person name="Chan K.-G."/>
        </authorList>
    </citation>
    <scope>NUCLEOTIDE SEQUENCE [LARGE SCALE GENOMIC DNA]</scope>
    <source>
        <strain evidence="4">DSM 11628</strain>
    </source>
</reference>
<dbReference type="InterPro" id="IPR014833">
    <property type="entry name" value="TnsA_N"/>
</dbReference>
<dbReference type="Pfam" id="PF08721">
    <property type="entry name" value="Tn7_Tnp_TnsA_C"/>
    <property type="match status" value="1"/>
</dbReference>
<accession>A0ABN4JI55</accession>
<feature type="domain" description="TnsA endonuclease C-terminal" evidence="1">
    <location>
        <begin position="143"/>
        <end position="215"/>
    </location>
</feature>
<name>A0ABN4JI55_9BURK</name>
<dbReference type="Pfam" id="PF08722">
    <property type="entry name" value="Tn7_TnsA-like_N"/>
    <property type="match status" value="1"/>
</dbReference>
<dbReference type="Proteomes" id="UP000060277">
    <property type="component" value="Chromosome"/>
</dbReference>
<proteinExistence type="predicted"/>
<evidence type="ECO:0000313" key="4">
    <source>
        <dbReference type="Proteomes" id="UP000060277"/>
    </source>
</evidence>
<feature type="domain" description="TnsA endonuclease N-terminal" evidence="2">
    <location>
        <begin position="55"/>
        <end position="139"/>
    </location>
</feature>
<sequence length="231" mass="27514">MNDNRCDPMSVRQTRRIGPTRRSVSGVYMFRRETPIPFESTLERDFLIRAEFMLDVLDVTPQPVAIPFIDALGRPSTYTPDFLVHYRLGDRSYDDYPRPLLVEVKPEAAWQTNWRTWAGKWRTARKFARSQGWQFRIQDESRIRDQTFQNIHFLERFQRMQFATEESQWIVSNLRQMGSTPFHYLLVRHFMGAYRPNGVAHIWHLLATRKIDCDMSRPLCDQTELWVPDNA</sequence>